<dbReference type="InterPro" id="IPR029047">
    <property type="entry name" value="HSP70_peptide-bd_sf"/>
</dbReference>
<dbReference type="AlphaFoldDB" id="A0A2A2J811"/>
<evidence type="ECO:0000256" key="2">
    <source>
        <dbReference type="ARBA" id="ARBA00022741"/>
    </source>
</evidence>
<accession>A0A2A2J811</accession>
<dbReference type="EMBL" id="LIAE01010624">
    <property type="protein sequence ID" value="PAV57803.1"/>
    <property type="molecule type" value="Genomic_DNA"/>
</dbReference>
<keyword evidence="2" id="KW-0547">Nucleotide-binding</keyword>
<evidence type="ECO:0000313" key="6">
    <source>
        <dbReference type="EMBL" id="PAV57803.1"/>
    </source>
</evidence>
<comment type="caution">
    <text evidence="6">The sequence shown here is derived from an EMBL/GenBank/DDBJ whole genome shotgun (WGS) entry which is preliminary data.</text>
</comment>
<keyword evidence="3" id="KW-0067">ATP-binding</keyword>
<evidence type="ECO:0000256" key="5">
    <source>
        <dbReference type="SAM" id="MobiDB-lite"/>
    </source>
</evidence>
<keyword evidence="4" id="KW-0175">Coiled coil</keyword>
<dbReference type="Pfam" id="PF00012">
    <property type="entry name" value="HSP70"/>
    <property type="match status" value="1"/>
</dbReference>
<evidence type="ECO:0000256" key="1">
    <source>
        <dbReference type="ARBA" id="ARBA00007381"/>
    </source>
</evidence>
<dbReference type="FunFam" id="1.20.1270.10:FF:000002">
    <property type="entry name" value="Heat shock 70 kDa protein 4"/>
    <property type="match status" value="1"/>
</dbReference>
<dbReference type="InterPro" id="IPR029048">
    <property type="entry name" value="HSP70_C_sf"/>
</dbReference>
<dbReference type="Gene3D" id="2.60.34.10">
    <property type="entry name" value="Substrate Binding Domain Of DNAk, Chain A, domain 1"/>
    <property type="match status" value="1"/>
</dbReference>
<dbReference type="PROSITE" id="PS01036">
    <property type="entry name" value="HSP70_3"/>
    <property type="match status" value="1"/>
</dbReference>
<name>A0A2A2J811_9BILA</name>
<dbReference type="GO" id="GO:0140662">
    <property type="term" value="F:ATP-dependent protein folding chaperone"/>
    <property type="evidence" value="ECO:0007669"/>
    <property type="project" value="InterPro"/>
</dbReference>
<dbReference type="GO" id="GO:0005524">
    <property type="term" value="F:ATP binding"/>
    <property type="evidence" value="ECO:0007669"/>
    <property type="project" value="UniProtKB-KW"/>
</dbReference>
<dbReference type="PRINTS" id="PR00301">
    <property type="entry name" value="HEATSHOCK70"/>
</dbReference>
<dbReference type="EMBL" id="LIAE01010624">
    <property type="protein sequence ID" value="PAV57802.1"/>
    <property type="molecule type" value="Genomic_DNA"/>
</dbReference>
<dbReference type="GO" id="GO:0006950">
    <property type="term" value="P:response to stress"/>
    <property type="evidence" value="ECO:0007669"/>
    <property type="project" value="UniProtKB-ARBA"/>
</dbReference>
<dbReference type="PANTHER" id="PTHR45639">
    <property type="entry name" value="HSC70CB, ISOFORM G-RELATED"/>
    <property type="match status" value="1"/>
</dbReference>
<gene>
    <name evidence="6" type="ORF">WR25_05107</name>
</gene>
<sequence length="580" mass="66062">MEFFQMLGTTIDMDAGGLWLDDIIREKFRQEFITKYGIDASTNPRAWLRLLDESERIKKQMSANATNIPLNIECFMNDKDVTSGMCRADFEQLATPVFEKIHSLLLKLLEETGVNAQEVDEIEIVGGSSRIPMIRKIINNIFNKDPKTTMNQDEAVSRGAAMQCAILSPSFRVREFHMKDAQPYKIKITWNGGAAEGGESDVFAEREEFPFAKMVTLFRRDTFQVDARYAFPNMVPHSTSAIGSWRVTGVTPNPDGSARKVKVKVRLNPDGIFSVASATAYETQIVDEPAGPLTPAPGESMDQGQSPQDDAQQQQQNNGEEQAAQPEQPKGPKTKTIAIELNVEEHFPQNFDAQKFYEMEILMQRADEKEKKKADAKNSVEEYVYEMRDKLSDHYQDYVTAQDADSFRSQLTDTENWLYDEGEDTEQTVYEQRLSELKKYGDPIVERYREAEGRAPAFDRFTQTINRTRKAYDDYVAGGEAHAHIDSKDMEKVINAIEERQRWLMDARQRQDRRDKTQTPIVFVQEIQDQHNAFENVVNPILNKKKPAPPPPKKEEPPQPNQGAQSSGDASQTQDKMEVD</sequence>
<dbReference type="Gene3D" id="3.30.420.40">
    <property type="match status" value="2"/>
</dbReference>
<feature type="compositionally biased region" description="Low complexity" evidence="5">
    <location>
        <begin position="302"/>
        <end position="328"/>
    </location>
</feature>
<proteinExistence type="inferred from homology"/>
<dbReference type="Proteomes" id="UP000218231">
    <property type="component" value="Unassembled WGS sequence"/>
</dbReference>
<feature type="region of interest" description="Disordered" evidence="5">
    <location>
        <begin position="534"/>
        <end position="580"/>
    </location>
</feature>
<dbReference type="SUPFAM" id="SSF53067">
    <property type="entry name" value="Actin-like ATPase domain"/>
    <property type="match status" value="1"/>
</dbReference>
<reference evidence="6 7" key="1">
    <citation type="journal article" date="2017" name="Curr. Biol.">
        <title>Genome architecture and evolution of a unichromosomal asexual nematode.</title>
        <authorList>
            <person name="Fradin H."/>
            <person name="Zegar C."/>
            <person name="Gutwein M."/>
            <person name="Lucas J."/>
            <person name="Kovtun M."/>
            <person name="Corcoran D."/>
            <person name="Baugh L.R."/>
            <person name="Kiontke K."/>
            <person name="Gunsalus K."/>
            <person name="Fitch D.H."/>
            <person name="Piano F."/>
        </authorList>
    </citation>
    <scope>NUCLEOTIDE SEQUENCE [LARGE SCALE GENOMIC DNA]</scope>
    <source>
        <strain evidence="6">PF1309</strain>
    </source>
</reference>
<comment type="similarity">
    <text evidence="1">Belongs to the heat shock protein 70 family.</text>
</comment>
<dbReference type="GO" id="GO:0005634">
    <property type="term" value="C:nucleus"/>
    <property type="evidence" value="ECO:0007669"/>
    <property type="project" value="TreeGrafter"/>
</dbReference>
<dbReference type="Gene3D" id="1.20.1270.10">
    <property type="match status" value="2"/>
</dbReference>
<dbReference type="Gene3D" id="3.90.640.10">
    <property type="entry name" value="Actin, Chain A, domain 4"/>
    <property type="match status" value="1"/>
</dbReference>
<dbReference type="EMBL" id="LIAE01010624">
    <property type="protein sequence ID" value="PAV57801.1"/>
    <property type="molecule type" value="Genomic_DNA"/>
</dbReference>
<dbReference type="InterPro" id="IPR018181">
    <property type="entry name" value="Heat_shock_70_CS"/>
</dbReference>
<feature type="coiled-coil region" evidence="4">
    <location>
        <begin position="359"/>
        <end position="386"/>
    </location>
</feature>
<feature type="region of interest" description="Disordered" evidence="5">
    <location>
        <begin position="288"/>
        <end position="333"/>
    </location>
</feature>
<organism evidence="6 7">
    <name type="scientific">Diploscapter pachys</name>
    <dbReference type="NCBI Taxonomy" id="2018661"/>
    <lineage>
        <taxon>Eukaryota</taxon>
        <taxon>Metazoa</taxon>
        <taxon>Ecdysozoa</taxon>
        <taxon>Nematoda</taxon>
        <taxon>Chromadorea</taxon>
        <taxon>Rhabditida</taxon>
        <taxon>Rhabditina</taxon>
        <taxon>Rhabditomorpha</taxon>
        <taxon>Rhabditoidea</taxon>
        <taxon>Rhabditidae</taxon>
        <taxon>Diploscapter</taxon>
    </lineage>
</organism>
<dbReference type="OrthoDB" id="434160at2759"/>
<dbReference type="EMBL" id="LIAE01010624">
    <property type="protein sequence ID" value="PAV57800.1"/>
    <property type="molecule type" value="Genomic_DNA"/>
</dbReference>
<dbReference type="STRING" id="2018661.A0A2A2J811"/>
<dbReference type="FunFam" id="3.90.640.10:FF:000004">
    <property type="entry name" value="Heat shock 70 kDa protein 4"/>
    <property type="match status" value="1"/>
</dbReference>
<dbReference type="InterPro" id="IPR043129">
    <property type="entry name" value="ATPase_NBD"/>
</dbReference>
<feature type="compositionally biased region" description="Polar residues" evidence="5">
    <location>
        <begin position="561"/>
        <end position="574"/>
    </location>
</feature>
<evidence type="ECO:0000256" key="4">
    <source>
        <dbReference type="SAM" id="Coils"/>
    </source>
</evidence>
<protein>
    <submittedName>
        <fullName evidence="6">Uncharacterized protein</fullName>
    </submittedName>
</protein>
<evidence type="ECO:0000313" key="7">
    <source>
        <dbReference type="Proteomes" id="UP000218231"/>
    </source>
</evidence>
<keyword evidence="7" id="KW-1185">Reference proteome</keyword>
<dbReference type="SUPFAM" id="SSF100934">
    <property type="entry name" value="Heat shock protein 70kD (HSP70), C-terminal subdomain"/>
    <property type="match status" value="2"/>
</dbReference>
<dbReference type="InterPro" id="IPR013126">
    <property type="entry name" value="Hsp_70_fam"/>
</dbReference>
<dbReference type="SUPFAM" id="SSF100920">
    <property type="entry name" value="Heat shock protein 70kD (HSP70), peptide-binding domain"/>
    <property type="match status" value="1"/>
</dbReference>
<evidence type="ECO:0000256" key="3">
    <source>
        <dbReference type="ARBA" id="ARBA00022840"/>
    </source>
</evidence>
<dbReference type="PANTHER" id="PTHR45639:SF4">
    <property type="entry name" value="HSC70CB, ISOFORM G"/>
    <property type="match status" value="1"/>
</dbReference>
<dbReference type="GO" id="GO:0005829">
    <property type="term" value="C:cytosol"/>
    <property type="evidence" value="ECO:0007669"/>
    <property type="project" value="TreeGrafter"/>
</dbReference>